<accession>A0A1M7YYJ7</accession>
<gene>
    <name evidence="2" type="ORF">VQ7734_03412</name>
</gene>
<dbReference type="AlphaFoldDB" id="A0A1M7YYJ7"/>
<reference evidence="3" key="1">
    <citation type="submission" date="2016-12" db="EMBL/GenBank/DDBJ databases">
        <authorList>
            <person name="Rodrigo-Torres L."/>
            <person name="Arahal R.D."/>
            <person name="Lucena T."/>
        </authorList>
    </citation>
    <scope>NUCLEOTIDE SEQUENCE [LARGE SCALE GENOMIC DNA]</scope>
</reference>
<keyword evidence="1" id="KW-0812">Transmembrane</keyword>
<name>A0A1M7YYJ7_9VIBR</name>
<protein>
    <submittedName>
        <fullName evidence="2">Uncharacterized protein</fullName>
    </submittedName>
</protein>
<evidence type="ECO:0000256" key="1">
    <source>
        <dbReference type="SAM" id="Phobius"/>
    </source>
</evidence>
<dbReference type="EMBL" id="FRFG01000043">
    <property type="protein sequence ID" value="SHO57642.1"/>
    <property type="molecule type" value="Genomic_DNA"/>
</dbReference>
<feature type="transmembrane region" description="Helical" evidence="1">
    <location>
        <begin position="21"/>
        <end position="46"/>
    </location>
</feature>
<evidence type="ECO:0000313" key="3">
    <source>
        <dbReference type="Proteomes" id="UP000184600"/>
    </source>
</evidence>
<sequence>MTRKKPDLKNLQAKEQPGAALFYMALCLLTGFVQRALFGLLFLTYYRAAAENQNSPTQNILTYSIIGAMEISSASAMP</sequence>
<organism evidence="2 3">
    <name type="scientific">Vibrio quintilis</name>
    <dbReference type="NCBI Taxonomy" id="1117707"/>
    <lineage>
        <taxon>Bacteria</taxon>
        <taxon>Pseudomonadati</taxon>
        <taxon>Pseudomonadota</taxon>
        <taxon>Gammaproteobacteria</taxon>
        <taxon>Vibrionales</taxon>
        <taxon>Vibrionaceae</taxon>
        <taxon>Vibrio</taxon>
    </lineage>
</organism>
<keyword evidence="3" id="KW-1185">Reference proteome</keyword>
<keyword evidence="1" id="KW-1133">Transmembrane helix</keyword>
<dbReference type="Proteomes" id="UP000184600">
    <property type="component" value="Unassembled WGS sequence"/>
</dbReference>
<keyword evidence="1" id="KW-0472">Membrane</keyword>
<proteinExistence type="predicted"/>
<evidence type="ECO:0000313" key="2">
    <source>
        <dbReference type="EMBL" id="SHO57642.1"/>
    </source>
</evidence>